<dbReference type="AlphaFoldDB" id="A0A402B3U2"/>
<evidence type="ECO:0000313" key="1">
    <source>
        <dbReference type="EMBL" id="GCE26019.1"/>
    </source>
</evidence>
<gene>
    <name evidence="1" type="ORF">KDA_15030</name>
</gene>
<reference evidence="2" key="1">
    <citation type="submission" date="2018-12" db="EMBL/GenBank/DDBJ databases">
        <title>Tengunoibacter tsumagoiensis gen. nov., sp. nov., Dictyobacter kobayashii sp. nov., D. alpinus sp. nov., and D. joshuensis sp. nov. and description of Dictyobacteraceae fam. nov. within the order Ktedonobacterales isolated from Tengu-no-mugimeshi.</title>
        <authorList>
            <person name="Wang C.M."/>
            <person name="Zheng Y."/>
            <person name="Sakai Y."/>
            <person name="Toyoda A."/>
            <person name="Minakuchi Y."/>
            <person name="Abe K."/>
            <person name="Yokota A."/>
            <person name="Yabe S."/>
        </authorList>
    </citation>
    <scope>NUCLEOTIDE SEQUENCE [LARGE SCALE GENOMIC DNA]</scope>
    <source>
        <strain evidence="2">Uno16</strain>
    </source>
</reference>
<name>A0A402B3U2_9CHLR</name>
<keyword evidence="2" id="KW-1185">Reference proteome</keyword>
<sequence>MVLHGTFREGSFWALREATSLARGEWDRWETGPPRCGGWQTTVEGRNYGGLARGEGRDRWGRYPLLIIMAAKKCMNCK</sequence>
<comment type="caution">
    <text evidence="1">The sequence shown here is derived from an EMBL/GenBank/DDBJ whole genome shotgun (WGS) entry which is preliminary data.</text>
</comment>
<dbReference type="EMBL" id="BIFT01000001">
    <property type="protein sequence ID" value="GCE26019.1"/>
    <property type="molecule type" value="Genomic_DNA"/>
</dbReference>
<dbReference type="Proteomes" id="UP000287171">
    <property type="component" value="Unassembled WGS sequence"/>
</dbReference>
<proteinExistence type="predicted"/>
<accession>A0A402B3U2</accession>
<organism evidence="1 2">
    <name type="scientific">Dictyobacter alpinus</name>
    <dbReference type="NCBI Taxonomy" id="2014873"/>
    <lineage>
        <taxon>Bacteria</taxon>
        <taxon>Bacillati</taxon>
        <taxon>Chloroflexota</taxon>
        <taxon>Ktedonobacteria</taxon>
        <taxon>Ktedonobacterales</taxon>
        <taxon>Dictyobacteraceae</taxon>
        <taxon>Dictyobacter</taxon>
    </lineage>
</organism>
<protein>
    <submittedName>
        <fullName evidence="1">Uncharacterized protein</fullName>
    </submittedName>
</protein>
<evidence type="ECO:0000313" key="2">
    <source>
        <dbReference type="Proteomes" id="UP000287171"/>
    </source>
</evidence>